<evidence type="ECO:0000313" key="3">
    <source>
        <dbReference type="Proteomes" id="UP000765160"/>
    </source>
</evidence>
<evidence type="ECO:0000256" key="1">
    <source>
        <dbReference type="SAM" id="Phobius"/>
    </source>
</evidence>
<accession>A0ABX1F2P2</accession>
<feature type="transmembrane region" description="Helical" evidence="1">
    <location>
        <begin position="102"/>
        <end position="123"/>
    </location>
</feature>
<dbReference type="RefSeq" id="WP_168051091.1">
    <property type="nucleotide sequence ID" value="NZ_JAATJR010000005.1"/>
</dbReference>
<gene>
    <name evidence="2" type="ORF">HB662_17400</name>
</gene>
<evidence type="ECO:0000313" key="2">
    <source>
        <dbReference type="EMBL" id="NKE46561.1"/>
    </source>
</evidence>
<keyword evidence="1" id="KW-0472">Membrane</keyword>
<feature type="transmembrane region" description="Helical" evidence="1">
    <location>
        <begin position="78"/>
        <end position="95"/>
    </location>
</feature>
<keyword evidence="1" id="KW-1133">Transmembrane helix</keyword>
<feature type="transmembrane region" description="Helical" evidence="1">
    <location>
        <begin position="166"/>
        <end position="185"/>
    </location>
</feature>
<reference evidence="2 3" key="1">
    <citation type="submission" date="2020-03" db="EMBL/GenBank/DDBJ databases">
        <title>Roseomonas selenitidurans sp. nov. isolated from soil.</title>
        <authorList>
            <person name="Liu H."/>
        </authorList>
    </citation>
    <scope>NUCLEOTIDE SEQUENCE [LARGE SCALE GENOMIC DNA]</scope>
    <source>
        <strain evidence="2 3">JCM 15073</strain>
    </source>
</reference>
<name>A0ABX1F2P2_9PROT</name>
<comment type="caution">
    <text evidence="2">The sequence shown here is derived from an EMBL/GenBank/DDBJ whole genome shotgun (WGS) entry which is preliminary data.</text>
</comment>
<dbReference type="Proteomes" id="UP000765160">
    <property type="component" value="Unassembled WGS sequence"/>
</dbReference>
<organism evidence="2 3">
    <name type="scientific">Falsiroseomonas frigidaquae</name>
    <dbReference type="NCBI Taxonomy" id="487318"/>
    <lineage>
        <taxon>Bacteria</taxon>
        <taxon>Pseudomonadati</taxon>
        <taxon>Pseudomonadota</taxon>
        <taxon>Alphaproteobacteria</taxon>
        <taxon>Acetobacterales</taxon>
        <taxon>Roseomonadaceae</taxon>
        <taxon>Falsiroseomonas</taxon>
    </lineage>
</organism>
<keyword evidence="3" id="KW-1185">Reference proteome</keyword>
<feature type="transmembrane region" description="Helical" evidence="1">
    <location>
        <begin position="129"/>
        <end position="154"/>
    </location>
</feature>
<proteinExistence type="predicted"/>
<keyword evidence="1" id="KW-0812">Transmembrane</keyword>
<sequence length="217" mass="21988">MLPALLALAVALVLALWGRRSGAAGALAVAAGVLAGWWWLFGSLPASPRQLPERLPLLALAMLALVATGLAWRRAPGWLLPGLGVLGAGWWMAGAPRNLADLAQAAPVLAGVALYALLALRLVGWRAVLAAAVIASGLALAGPPGPALPLALVLLGASLGAQAGPVSPALPFATALAALAALPVLARGTTLDWGLALLPLAALLPWPRRLTFRSRSR</sequence>
<feature type="transmembrane region" description="Helical" evidence="1">
    <location>
        <begin position="55"/>
        <end position="72"/>
    </location>
</feature>
<feature type="transmembrane region" description="Helical" evidence="1">
    <location>
        <begin position="25"/>
        <end position="43"/>
    </location>
</feature>
<protein>
    <submittedName>
        <fullName evidence="2">Uncharacterized protein</fullName>
    </submittedName>
</protein>
<dbReference type="EMBL" id="JAAVTX010000005">
    <property type="protein sequence ID" value="NKE46561.1"/>
    <property type="molecule type" value="Genomic_DNA"/>
</dbReference>